<dbReference type="InterPro" id="IPR035908">
    <property type="entry name" value="F0_ATP_A_sf"/>
</dbReference>
<dbReference type="GO" id="GO:0042777">
    <property type="term" value="P:proton motive force-driven plasma membrane ATP synthesis"/>
    <property type="evidence" value="ECO:0007669"/>
    <property type="project" value="TreeGrafter"/>
</dbReference>
<dbReference type="KEGG" id="paun:MJA45_00265"/>
<keyword evidence="4 11" id="KW-0138">CF(0)</keyword>
<comment type="function">
    <text evidence="11 12">Key component of the proton channel; it plays a direct role in the translocation of protons across the membrane.</text>
</comment>
<keyword evidence="14" id="KW-1185">Reference proteome</keyword>
<evidence type="ECO:0000256" key="6">
    <source>
        <dbReference type="ARBA" id="ARBA00022781"/>
    </source>
</evidence>
<sequence>MEHIAPIIHLGGIEFDLSVILMILVTSAIVLILGLMAVRNASVTNPTKMQNFLEWVIEFVVNIIGSTMDFKKGKLYLSLGLALIMYIFVGNMLGLPAAIITEHEKPASAFGQEFVTQEQLDEAHHKAEAKGTESHGVEVSWYKSPTADVAVTGALTVLVIGLTHFEGLRRNRKYYLKHYVDPYIPFLPLNLIKEVAKPLSLALRLYGNIYAGEVMIAVIKGLSWFGIPALIVWQGFSVFVGAIQAFVFVMLTMVYMSQAIIHEEHSH</sequence>
<dbReference type="HAMAP" id="MF_01393">
    <property type="entry name" value="ATP_synth_a_bact"/>
    <property type="match status" value="1"/>
</dbReference>
<evidence type="ECO:0000256" key="5">
    <source>
        <dbReference type="ARBA" id="ARBA00022692"/>
    </source>
</evidence>
<evidence type="ECO:0000256" key="1">
    <source>
        <dbReference type="ARBA" id="ARBA00004141"/>
    </source>
</evidence>
<dbReference type="EMBL" id="CP130318">
    <property type="protein sequence ID" value="WNQ11549.1"/>
    <property type="molecule type" value="Genomic_DNA"/>
</dbReference>
<feature type="transmembrane region" description="Helical" evidence="11">
    <location>
        <begin position="231"/>
        <end position="256"/>
    </location>
</feature>
<dbReference type="PANTHER" id="PTHR42823">
    <property type="entry name" value="ATP SYNTHASE SUBUNIT A, CHLOROPLASTIC"/>
    <property type="match status" value="1"/>
</dbReference>
<gene>
    <name evidence="11 13" type="primary">atpB</name>
    <name evidence="13" type="ORF">MJA45_00265</name>
</gene>
<name>A0AA96RHW4_9BACL</name>
<evidence type="ECO:0000256" key="11">
    <source>
        <dbReference type="HAMAP-Rule" id="MF_01393"/>
    </source>
</evidence>
<feature type="transmembrane region" description="Helical" evidence="11">
    <location>
        <begin position="19"/>
        <end position="38"/>
    </location>
</feature>
<evidence type="ECO:0000256" key="9">
    <source>
        <dbReference type="ARBA" id="ARBA00023136"/>
    </source>
</evidence>
<dbReference type="Gene3D" id="1.20.120.220">
    <property type="entry name" value="ATP synthase, F0 complex, subunit A"/>
    <property type="match status" value="1"/>
</dbReference>
<reference evidence="13 14" key="1">
    <citation type="submission" date="2022-02" db="EMBL/GenBank/DDBJ databases">
        <title>Paenibacillus sp. MBLB1776 Whole Genome Shotgun Sequencing.</title>
        <authorList>
            <person name="Hwang C.Y."/>
            <person name="Cho E.-S."/>
            <person name="Seo M.-J."/>
        </authorList>
    </citation>
    <scope>NUCLEOTIDE SEQUENCE [LARGE SCALE GENOMIC DNA]</scope>
    <source>
        <strain evidence="13 14">MBLB1776</strain>
    </source>
</reference>
<dbReference type="PROSITE" id="PS00449">
    <property type="entry name" value="ATPASE_A"/>
    <property type="match status" value="1"/>
</dbReference>
<evidence type="ECO:0000256" key="8">
    <source>
        <dbReference type="ARBA" id="ARBA00023065"/>
    </source>
</evidence>
<dbReference type="InterPro" id="IPR045082">
    <property type="entry name" value="ATP_syn_F0_a_bact/chloroplast"/>
</dbReference>
<keyword evidence="10 11" id="KW-0066">ATP synthesis</keyword>
<comment type="subcellular location">
    <subcellularLocation>
        <location evidence="11 12">Cell membrane</location>
        <topology evidence="11 12">Multi-pass membrane protein</topology>
    </subcellularLocation>
    <subcellularLocation>
        <location evidence="1">Membrane</location>
        <topology evidence="1">Multi-pass membrane protein</topology>
    </subcellularLocation>
</comment>
<evidence type="ECO:0000256" key="4">
    <source>
        <dbReference type="ARBA" id="ARBA00022547"/>
    </source>
</evidence>
<evidence type="ECO:0000256" key="10">
    <source>
        <dbReference type="ARBA" id="ARBA00023310"/>
    </source>
</evidence>
<keyword evidence="5 11" id="KW-0812">Transmembrane</keyword>
<evidence type="ECO:0000313" key="14">
    <source>
        <dbReference type="Proteomes" id="UP001305702"/>
    </source>
</evidence>
<dbReference type="GO" id="GO:0005886">
    <property type="term" value="C:plasma membrane"/>
    <property type="evidence" value="ECO:0007669"/>
    <property type="project" value="UniProtKB-SubCell"/>
</dbReference>
<evidence type="ECO:0000256" key="3">
    <source>
        <dbReference type="ARBA" id="ARBA00022448"/>
    </source>
</evidence>
<dbReference type="AlphaFoldDB" id="A0AA96RHW4"/>
<dbReference type="CDD" id="cd00310">
    <property type="entry name" value="ATP-synt_Fo_a_6"/>
    <property type="match status" value="1"/>
</dbReference>
<dbReference type="RefSeq" id="WP_315605326.1">
    <property type="nucleotide sequence ID" value="NZ_CP130318.1"/>
</dbReference>
<organism evidence="13 14">
    <name type="scientific">Paenibacillus aurantius</name>
    <dbReference type="NCBI Taxonomy" id="2918900"/>
    <lineage>
        <taxon>Bacteria</taxon>
        <taxon>Bacillati</taxon>
        <taxon>Bacillota</taxon>
        <taxon>Bacilli</taxon>
        <taxon>Bacillales</taxon>
        <taxon>Paenibacillaceae</taxon>
        <taxon>Paenibacillus</taxon>
    </lineage>
</organism>
<keyword evidence="6 11" id="KW-0375">Hydrogen ion transport</keyword>
<keyword evidence="7 11" id="KW-1133">Transmembrane helix</keyword>
<dbReference type="PRINTS" id="PR00123">
    <property type="entry name" value="ATPASEA"/>
</dbReference>
<evidence type="ECO:0000256" key="12">
    <source>
        <dbReference type="RuleBase" id="RU000483"/>
    </source>
</evidence>
<dbReference type="GO" id="GO:0046933">
    <property type="term" value="F:proton-transporting ATP synthase activity, rotational mechanism"/>
    <property type="evidence" value="ECO:0007669"/>
    <property type="project" value="UniProtKB-UniRule"/>
</dbReference>
<feature type="transmembrane region" description="Helical" evidence="11">
    <location>
        <begin position="205"/>
        <end position="225"/>
    </location>
</feature>
<feature type="transmembrane region" description="Helical" evidence="11">
    <location>
        <begin position="149"/>
        <end position="168"/>
    </location>
</feature>
<evidence type="ECO:0000256" key="2">
    <source>
        <dbReference type="ARBA" id="ARBA00006810"/>
    </source>
</evidence>
<keyword evidence="8 11" id="KW-0406">Ion transport</keyword>
<dbReference type="NCBIfam" id="TIGR01131">
    <property type="entry name" value="ATP_synt_6_or_A"/>
    <property type="match status" value="1"/>
</dbReference>
<keyword evidence="9 11" id="KW-0472">Membrane</keyword>
<evidence type="ECO:0000313" key="13">
    <source>
        <dbReference type="EMBL" id="WNQ11549.1"/>
    </source>
</evidence>
<dbReference type="InterPro" id="IPR023011">
    <property type="entry name" value="ATP_synth_F0_asu_AS"/>
</dbReference>
<dbReference type="Pfam" id="PF00119">
    <property type="entry name" value="ATP-synt_A"/>
    <property type="match status" value="1"/>
</dbReference>
<keyword evidence="11" id="KW-1003">Cell membrane</keyword>
<comment type="similarity">
    <text evidence="2 11 12">Belongs to the ATPase A chain family.</text>
</comment>
<dbReference type="InterPro" id="IPR000568">
    <property type="entry name" value="ATP_synth_F0_asu"/>
</dbReference>
<feature type="transmembrane region" description="Helical" evidence="11">
    <location>
        <begin position="75"/>
        <end position="100"/>
    </location>
</feature>
<evidence type="ECO:0000256" key="7">
    <source>
        <dbReference type="ARBA" id="ARBA00022989"/>
    </source>
</evidence>
<protein>
    <recommendedName>
        <fullName evidence="11 12">ATP synthase subunit a</fullName>
    </recommendedName>
    <alternativeName>
        <fullName evidence="11">ATP synthase F0 sector subunit a</fullName>
    </alternativeName>
    <alternativeName>
        <fullName evidence="11">F-ATPase subunit 6</fullName>
    </alternativeName>
</protein>
<dbReference type="SUPFAM" id="SSF81336">
    <property type="entry name" value="F1F0 ATP synthase subunit A"/>
    <property type="match status" value="1"/>
</dbReference>
<accession>A0AA96RHW4</accession>
<dbReference type="Proteomes" id="UP001305702">
    <property type="component" value="Chromosome"/>
</dbReference>
<dbReference type="GO" id="GO:0045259">
    <property type="term" value="C:proton-transporting ATP synthase complex"/>
    <property type="evidence" value="ECO:0007669"/>
    <property type="project" value="UniProtKB-KW"/>
</dbReference>
<proteinExistence type="inferred from homology"/>
<keyword evidence="3 11" id="KW-0813">Transport</keyword>
<dbReference type="PANTHER" id="PTHR42823:SF3">
    <property type="entry name" value="ATP SYNTHASE SUBUNIT A, CHLOROPLASTIC"/>
    <property type="match status" value="1"/>
</dbReference>